<evidence type="ECO:0000256" key="4">
    <source>
        <dbReference type="ARBA" id="ARBA00022723"/>
    </source>
</evidence>
<name>A0A7N0TVK1_KALFE</name>
<dbReference type="Proteomes" id="UP000594263">
    <property type="component" value="Unplaced"/>
</dbReference>
<dbReference type="Pfam" id="PF00544">
    <property type="entry name" value="Pectate_lyase_4"/>
    <property type="match status" value="1"/>
</dbReference>
<dbReference type="InterPro" id="IPR002022">
    <property type="entry name" value="Pec_lyase"/>
</dbReference>
<evidence type="ECO:0000259" key="9">
    <source>
        <dbReference type="Pfam" id="PF00544"/>
    </source>
</evidence>
<dbReference type="PRINTS" id="PR00807">
    <property type="entry name" value="AMBALLERGEN"/>
</dbReference>
<evidence type="ECO:0000256" key="8">
    <source>
        <dbReference type="RuleBase" id="RU361123"/>
    </source>
</evidence>
<keyword evidence="4 8" id="KW-0479">Metal-binding</keyword>
<comment type="similarity">
    <text evidence="8">Belongs to the polysaccharide lyase 1 family.</text>
</comment>
<keyword evidence="11" id="KW-1185">Reference proteome</keyword>
<dbReference type="OMA" id="YSHTERF"/>
<evidence type="ECO:0000256" key="5">
    <source>
        <dbReference type="ARBA" id="ARBA00022729"/>
    </source>
</evidence>
<dbReference type="InterPro" id="IPR045032">
    <property type="entry name" value="PEL"/>
</dbReference>
<dbReference type="SUPFAM" id="SSF51126">
    <property type="entry name" value="Pectin lyase-like"/>
    <property type="match status" value="1"/>
</dbReference>
<feature type="domain" description="Pectate lyase" evidence="9">
    <location>
        <begin position="1"/>
        <end position="85"/>
    </location>
</feature>
<dbReference type="EnsemblPlants" id="Kaladp0046s0072.1.v1.1">
    <property type="protein sequence ID" value="Kaladp0046s0072.1.v1.1"/>
    <property type="gene ID" value="Kaladp0046s0072.v1.1"/>
</dbReference>
<proteinExistence type="inferred from homology"/>
<evidence type="ECO:0000256" key="1">
    <source>
        <dbReference type="ARBA" id="ARBA00000695"/>
    </source>
</evidence>
<dbReference type="GO" id="GO:0046872">
    <property type="term" value="F:metal ion binding"/>
    <property type="evidence" value="ECO:0007669"/>
    <property type="project" value="UniProtKB-KW"/>
</dbReference>
<comment type="catalytic activity">
    <reaction evidence="1 8">
        <text>Eliminative cleavage of (1-&gt;4)-alpha-D-galacturonan to give oligosaccharides with 4-deoxy-alpha-D-galact-4-enuronosyl groups at their non-reducing ends.</text>
        <dbReference type="EC" id="4.2.2.2"/>
    </reaction>
</comment>
<keyword evidence="6 8" id="KW-0106">Calcium</keyword>
<dbReference type="InterPro" id="IPR011050">
    <property type="entry name" value="Pectin_lyase_fold/virulence"/>
</dbReference>
<dbReference type="GO" id="GO:0045490">
    <property type="term" value="P:pectin catabolic process"/>
    <property type="evidence" value="ECO:0007669"/>
    <property type="project" value="UniProtKB-UniPathway"/>
</dbReference>
<dbReference type="AlphaFoldDB" id="A0A7N0TVK1"/>
<dbReference type="GO" id="GO:0030570">
    <property type="term" value="F:pectate lyase activity"/>
    <property type="evidence" value="ECO:0007669"/>
    <property type="project" value="UniProtKB-EC"/>
</dbReference>
<protein>
    <recommendedName>
        <fullName evidence="3 8">Pectate lyase</fullName>
        <ecNumber evidence="3 8">4.2.2.2</ecNumber>
    </recommendedName>
</protein>
<dbReference type="InterPro" id="IPR012334">
    <property type="entry name" value="Pectin_lyas_fold"/>
</dbReference>
<comment type="cofactor">
    <cofactor evidence="8">
        <name>Ca(2+)</name>
        <dbReference type="ChEBI" id="CHEBI:29108"/>
    </cofactor>
    <text evidence="8">Binds 1 Ca(2+) ion. Required for its activity.</text>
</comment>
<evidence type="ECO:0000313" key="11">
    <source>
        <dbReference type="Proteomes" id="UP000594263"/>
    </source>
</evidence>
<dbReference type="Gramene" id="Kaladp0046s0072.1.v1.1">
    <property type="protein sequence ID" value="Kaladp0046s0072.1.v1.1"/>
    <property type="gene ID" value="Kaladp0046s0072.v1.1"/>
</dbReference>
<dbReference type="Gene3D" id="2.160.20.10">
    <property type="entry name" value="Single-stranded right-handed beta-helix, Pectin lyase-like"/>
    <property type="match status" value="1"/>
</dbReference>
<accession>A0A7N0TVK1</accession>
<dbReference type="UniPathway" id="UPA00545">
    <property type="reaction ID" value="UER00824"/>
</dbReference>
<evidence type="ECO:0000256" key="6">
    <source>
        <dbReference type="ARBA" id="ARBA00022837"/>
    </source>
</evidence>
<evidence type="ECO:0000256" key="2">
    <source>
        <dbReference type="ARBA" id="ARBA00005220"/>
    </source>
</evidence>
<keyword evidence="7 8" id="KW-0456">Lyase</keyword>
<dbReference type="EC" id="4.2.2.2" evidence="3 8"/>
<comment type="pathway">
    <text evidence="2 8">Glycan metabolism; pectin degradation; 2-dehydro-3-deoxy-D-gluconate from pectin: step 2/5.</text>
</comment>
<evidence type="ECO:0000313" key="10">
    <source>
        <dbReference type="EnsemblPlants" id="Kaladp0046s0072.1.v1.1"/>
    </source>
</evidence>
<keyword evidence="5" id="KW-0732">Signal</keyword>
<organism evidence="10 11">
    <name type="scientific">Kalanchoe fedtschenkoi</name>
    <name type="common">Lavender scallops</name>
    <name type="synonym">South American air plant</name>
    <dbReference type="NCBI Taxonomy" id="63787"/>
    <lineage>
        <taxon>Eukaryota</taxon>
        <taxon>Viridiplantae</taxon>
        <taxon>Streptophyta</taxon>
        <taxon>Embryophyta</taxon>
        <taxon>Tracheophyta</taxon>
        <taxon>Spermatophyta</taxon>
        <taxon>Magnoliopsida</taxon>
        <taxon>eudicotyledons</taxon>
        <taxon>Gunneridae</taxon>
        <taxon>Pentapetalae</taxon>
        <taxon>Saxifragales</taxon>
        <taxon>Crassulaceae</taxon>
        <taxon>Kalanchoe</taxon>
    </lineage>
</organism>
<dbReference type="PANTHER" id="PTHR31683">
    <property type="entry name" value="PECTATE LYASE 18-RELATED"/>
    <property type="match status" value="1"/>
</dbReference>
<sequence length="152" mass="16559">MLLGHNDQFSADKIMRVTVAFNRFGAGCIERMPRVRFGYAHVANNKYEEWIMYAIGGSANPTILSEGNYFAAPNNKGCKQVTKREASGGWSSWKWRTSMDVFQNGAYFVPSGYGSCSPLYTAAQRFPVANGAMVPALTADAGPLNCVVGKPC</sequence>
<evidence type="ECO:0000256" key="7">
    <source>
        <dbReference type="ARBA" id="ARBA00023239"/>
    </source>
</evidence>
<evidence type="ECO:0000256" key="3">
    <source>
        <dbReference type="ARBA" id="ARBA00012272"/>
    </source>
</evidence>
<dbReference type="PANTHER" id="PTHR31683:SF80">
    <property type="entry name" value="PECTATE LYASE 16-RELATED"/>
    <property type="match status" value="1"/>
</dbReference>
<reference evidence="10" key="1">
    <citation type="submission" date="2021-01" db="UniProtKB">
        <authorList>
            <consortium name="EnsemblPlants"/>
        </authorList>
    </citation>
    <scope>IDENTIFICATION</scope>
</reference>
<dbReference type="InterPro" id="IPR018082">
    <property type="entry name" value="AmbAllergen"/>
</dbReference>